<dbReference type="CDD" id="cd03801">
    <property type="entry name" value="GT4_PimA-like"/>
    <property type="match status" value="1"/>
</dbReference>
<sequence>MVIPKLPLRILMLHNFYQFSGGEEVSMEAEINLLRQAGHQVTLFSKDNQEIDHYSLAQTLQLPLKTVWNLSSYRDVRQELQYHQSQILHVQNFFPLFSPAVHGAARSLDIPTVQHLRNFRLGCLNPWLRRQNKICRDCVGKNPWRGVIYRCYRQSLPASLTLWGMVTWHRWSRTWHHLVDGFITPSRFAAELLSQMGIPGDRLYVKPNTTPDPFALAHHHPSPLPPSPRFLFIGRLSAEKGLDLLLRAWAELPVSDWFLEILGDGPDRDRLQHYVQERQLKGVTFHGHQPKPILHQWMQQATAVVIPSQGYETFGRTVIEAYAHGRAVLASDLGALPELMIEGETGFLVEPANIFAWKERILWAGEHLTEMETMGRRSRQVYLQNYTPEVNYQQLIEIYDKVLR</sequence>
<dbReference type="SUPFAM" id="SSF53756">
    <property type="entry name" value="UDP-Glycosyltransferase/glycogen phosphorylase"/>
    <property type="match status" value="1"/>
</dbReference>
<dbReference type="RefSeq" id="WP_277866391.1">
    <property type="nucleotide sequence ID" value="NZ_JAKKUT010000002.1"/>
</dbReference>
<dbReference type="Proteomes" id="UP001154265">
    <property type="component" value="Unassembled WGS sequence"/>
</dbReference>
<dbReference type="InterPro" id="IPR028098">
    <property type="entry name" value="Glyco_trans_4-like_N"/>
</dbReference>
<dbReference type="EMBL" id="JAKKUT010000002">
    <property type="protein sequence ID" value="MDG2990481.1"/>
    <property type="molecule type" value="Genomic_DNA"/>
</dbReference>
<proteinExistence type="predicted"/>
<protein>
    <submittedName>
        <fullName evidence="3">Glycosyltransferase family 4 protein</fullName>
    </submittedName>
</protein>
<name>A0ABT6EXF2_9SYNE</name>
<dbReference type="Pfam" id="PF13439">
    <property type="entry name" value="Glyco_transf_4"/>
    <property type="match status" value="1"/>
</dbReference>
<evidence type="ECO:0000259" key="2">
    <source>
        <dbReference type="Pfam" id="PF13439"/>
    </source>
</evidence>
<dbReference type="Pfam" id="PF00534">
    <property type="entry name" value="Glycos_transf_1"/>
    <property type="match status" value="1"/>
</dbReference>
<evidence type="ECO:0000313" key="3">
    <source>
        <dbReference type="EMBL" id="MDG2990481.1"/>
    </source>
</evidence>
<comment type="caution">
    <text evidence="3">The sequence shown here is derived from an EMBL/GenBank/DDBJ whole genome shotgun (WGS) entry which is preliminary data.</text>
</comment>
<feature type="domain" description="Glycosyl transferase family 1" evidence="1">
    <location>
        <begin position="227"/>
        <end position="379"/>
    </location>
</feature>
<dbReference type="Gene3D" id="3.40.50.2000">
    <property type="entry name" value="Glycogen Phosphorylase B"/>
    <property type="match status" value="2"/>
</dbReference>
<dbReference type="PANTHER" id="PTHR45947:SF13">
    <property type="entry name" value="TRANSFERASE"/>
    <property type="match status" value="1"/>
</dbReference>
<gene>
    <name evidence="3" type="ORF">L3556_05970</name>
</gene>
<dbReference type="InterPro" id="IPR001296">
    <property type="entry name" value="Glyco_trans_1"/>
</dbReference>
<dbReference type="PANTHER" id="PTHR45947">
    <property type="entry name" value="SULFOQUINOVOSYL TRANSFERASE SQD2"/>
    <property type="match status" value="1"/>
</dbReference>
<accession>A0ABT6EXF2</accession>
<feature type="domain" description="Glycosyltransferase subfamily 4-like N-terminal" evidence="2">
    <location>
        <begin position="21"/>
        <end position="208"/>
    </location>
</feature>
<dbReference type="InterPro" id="IPR050194">
    <property type="entry name" value="Glycosyltransferase_grp1"/>
</dbReference>
<keyword evidence="4" id="KW-1185">Reference proteome</keyword>
<evidence type="ECO:0000313" key="4">
    <source>
        <dbReference type="Proteomes" id="UP001154265"/>
    </source>
</evidence>
<evidence type="ECO:0000259" key="1">
    <source>
        <dbReference type="Pfam" id="PF00534"/>
    </source>
</evidence>
<organism evidence="3 4">
    <name type="scientific">Candidatus Synechococcus calcipolaris G9</name>
    <dbReference type="NCBI Taxonomy" id="1497997"/>
    <lineage>
        <taxon>Bacteria</taxon>
        <taxon>Bacillati</taxon>
        <taxon>Cyanobacteriota</taxon>
        <taxon>Cyanophyceae</taxon>
        <taxon>Synechococcales</taxon>
        <taxon>Synechococcaceae</taxon>
        <taxon>Synechococcus</taxon>
    </lineage>
</organism>
<reference evidence="3" key="1">
    <citation type="journal article" date="2022" name="Genome Biol. Evol.">
        <title>A New Gene Family Diagnostic for Intracellular Biomineralization of Amorphous Ca Carbonates by Cyanobacteria.</title>
        <authorList>
            <person name="Benzerara K."/>
            <person name="Duprat E."/>
            <person name="Bitard-Feildel T."/>
            <person name="Caumes G."/>
            <person name="Cassier-Chauvat C."/>
            <person name="Chauvat F."/>
            <person name="Dezi M."/>
            <person name="Diop S.I."/>
            <person name="Gaschignard G."/>
            <person name="Gorgen S."/>
            <person name="Gugger M."/>
            <person name="Lopez-Garcia P."/>
            <person name="Millet M."/>
            <person name="Skouri-Panet F."/>
            <person name="Moreira D."/>
            <person name="Callebaut I."/>
        </authorList>
    </citation>
    <scope>NUCLEOTIDE SEQUENCE</scope>
    <source>
        <strain evidence="3">G9</strain>
    </source>
</reference>
<reference evidence="3" key="2">
    <citation type="submission" date="2022-01" db="EMBL/GenBank/DDBJ databases">
        <authorList>
            <person name="Zivanovic Y."/>
            <person name="Moreira D."/>
            <person name="Lopez-Garcia P."/>
        </authorList>
    </citation>
    <scope>NUCLEOTIDE SEQUENCE</scope>
    <source>
        <strain evidence="3">G9</strain>
    </source>
</reference>